<protein>
    <submittedName>
        <fullName evidence="2">Ethyl tert-butyl ether degradation protein EthD</fullName>
    </submittedName>
</protein>
<feature type="domain" description="EthD" evidence="1">
    <location>
        <begin position="14"/>
        <end position="97"/>
    </location>
</feature>
<name>A0A2S8G9R5_9BACT</name>
<comment type="caution">
    <text evidence="2">The sequence shown here is derived from an EMBL/GenBank/DDBJ whole genome shotgun (WGS) entry which is preliminary data.</text>
</comment>
<reference evidence="2 3" key="1">
    <citation type="submission" date="2018-02" db="EMBL/GenBank/DDBJ databases">
        <title>Comparative genomes isolates from brazilian mangrove.</title>
        <authorList>
            <person name="Araujo J.E."/>
            <person name="Taketani R.G."/>
            <person name="Silva M.C.P."/>
            <person name="Loureco M.V."/>
            <person name="Andreote F.D."/>
        </authorList>
    </citation>
    <scope>NUCLEOTIDE SEQUENCE [LARGE SCALE GENOMIC DNA]</scope>
    <source>
        <strain evidence="2 3">NAP PRIS-MGV</strain>
    </source>
</reference>
<dbReference type="EMBL" id="PUIB01000006">
    <property type="protein sequence ID" value="PQO41198.1"/>
    <property type="molecule type" value="Genomic_DNA"/>
</dbReference>
<dbReference type="AlphaFoldDB" id="A0A2S8G9R5"/>
<dbReference type="Proteomes" id="UP000239388">
    <property type="component" value="Unassembled WGS sequence"/>
</dbReference>
<proteinExistence type="predicted"/>
<evidence type="ECO:0000313" key="2">
    <source>
        <dbReference type="EMBL" id="PQO41198.1"/>
    </source>
</evidence>
<dbReference type="NCBIfam" id="TIGR02118">
    <property type="entry name" value="EthD family reductase"/>
    <property type="match status" value="1"/>
</dbReference>
<dbReference type="InterPro" id="IPR011008">
    <property type="entry name" value="Dimeric_a/b-barrel"/>
</dbReference>
<evidence type="ECO:0000259" key="1">
    <source>
        <dbReference type="Pfam" id="PF07110"/>
    </source>
</evidence>
<dbReference type="Pfam" id="PF07110">
    <property type="entry name" value="EthD"/>
    <property type="match status" value="2"/>
</dbReference>
<dbReference type="OrthoDB" id="3535638at2"/>
<feature type="domain" description="EthD" evidence="1">
    <location>
        <begin position="134"/>
        <end position="215"/>
    </location>
</feature>
<dbReference type="InterPro" id="IPR009799">
    <property type="entry name" value="EthD_dom"/>
</dbReference>
<accession>A0A2S8G9R5</accession>
<evidence type="ECO:0000313" key="3">
    <source>
        <dbReference type="Proteomes" id="UP000239388"/>
    </source>
</evidence>
<dbReference type="GO" id="GO:0016491">
    <property type="term" value="F:oxidoreductase activity"/>
    <property type="evidence" value="ECO:0007669"/>
    <property type="project" value="InterPro"/>
</dbReference>
<gene>
    <name evidence="2" type="ORF">C5Y98_03590</name>
</gene>
<sequence length="232" mass="26950">MFPRIHQLIFAKPKPGMSEAEFQHYWVHVHSPNFASKIPQIRRYLVDTRVPLAGERGEPLFSGIAEIWLENEEQQLASLQTPEFLEGARRDEPNWAAFWGTVVLDTNTDVLLPGPTLTAYPTWIKLVVLLKRREDLALPEFRQRMLKVQAPKAQQLTGLQRYLQCHVKDSFYDVGEPPFDGVAMYWFNTLADLEHAMTTEVWSELREVEATFVETKYRHHLALKEHWIIGPS</sequence>
<organism evidence="2 3">
    <name type="scientific">Blastopirellula marina</name>
    <dbReference type="NCBI Taxonomy" id="124"/>
    <lineage>
        <taxon>Bacteria</taxon>
        <taxon>Pseudomonadati</taxon>
        <taxon>Planctomycetota</taxon>
        <taxon>Planctomycetia</taxon>
        <taxon>Pirellulales</taxon>
        <taxon>Pirellulaceae</taxon>
        <taxon>Blastopirellula</taxon>
    </lineage>
</organism>
<dbReference type="SUPFAM" id="SSF54909">
    <property type="entry name" value="Dimeric alpha+beta barrel"/>
    <property type="match status" value="2"/>
</dbReference>
<dbReference type="Gene3D" id="3.30.70.100">
    <property type="match status" value="2"/>
</dbReference>